<sequence length="73" mass="8138">NVECGEIQSQCRTQEDAKPMLNANKHKTKAEHEESEKPAKAKRGTNERKGGKANEFEKVNNECDIKLTPGNAK</sequence>
<evidence type="ECO:0000313" key="1">
    <source>
        <dbReference type="EMBL" id="CAG8836474.1"/>
    </source>
</evidence>
<keyword evidence="2" id="KW-1185">Reference proteome</keyword>
<accession>A0ACA9SDL9</accession>
<proteinExistence type="predicted"/>
<dbReference type="Proteomes" id="UP000789920">
    <property type="component" value="Unassembled WGS sequence"/>
</dbReference>
<organism evidence="1 2">
    <name type="scientific">Racocetra persica</name>
    <dbReference type="NCBI Taxonomy" id="160502"/>
    <lineage>
        <taxon>Eukaryota</taxon>
        <taxon>Fungi</taxon>
        <taxon>Fungi incertae sedis</taxon>
        <taxon>Mucoromycota</taxon>
        <taxon>Glomeromycotina</taxon>
        <taxon>Glomeromycetes</taxon>
        <taxon>Diversisporales</taxon>
        <taxon>Gigasporaceae</taxon>
        <taxon>Racocetra</taxon>
    </lineage>
</organism>
<protein>
    <submittedName>
        <fullName evidence="1">21780_t:CDS:1</fullName>
    </submittedName>
</protein>
<comment type="caution">
    <text evidence="1">The sequence shown here is derived from an EMBL/GenBank/DDBJ whole genome shotgun (WGS) entry which is preliminary data.</text>
</comment>
<name>A0ACA9SDL9_9GLOM</name>
<reference evidence="1" key="1">
    <citation type="submission" date="2021-06" db="EMBL/GenBank/DDBJ databases">
        <authorList>
            <person name="Kallberg Y."/>
            <person name="Tangrot J."/>
            <person name="Rosling A."/>
        </authorList>
    </citation>
    <scope>NUCLEOTIDE SEQUENCE</scope>
    <source>
        <strain evidence="1">MA461A</strain>
    </source>
</reference>
<evidence type="ECO:0000313" key="2">
    <source>
        <dbReference type="Proteomes" id="UP000789920"/>
    </source>
</evidence>
<dbReference type="EMBL" id="CAJVQC010114820">
    <property type="protein sequence ID" value="CAG8836474.1"/>
    <property type="molecule type" value="Genomic_DNA"/>
</dbReference>
<feature type="non-terminal residue" evidence="1">
    <location>
        <position position="1"/>
    </location>
</feature>
<gene>
    <name evidence="1" type="ORF">RPERSI_LOCUS29941</name>
</gene>
<feature type="non-terminal residue" evidence="1">
    <location>
        <position position="73"/>
    </location>
</feature>